<dbReference type="AlphaFoldDB" id="W1PMW7"/>
<dbReference type="Proteomes" id="UP000017836">
    <property type="component" value="Unassembled WGS sequence"/>
</dbReference>
<evidence type="ECO:0000313" key="2">
    <source>
        <dbReference type="EMBL" id="ERN09398.1"/>
    </source>
</evidence>
<sequence length="150" mass="17368">MQFYSSDDEIDFSVKPEFYDSDIDEKDTLWVEKTRKGRVSDAVLSCPACFTTLCLDCQRHERYLTQYRAMFVRNCTIKTNQILHSPSVSKRKQAKAKEKIKDGKNSGEPSENDEEDEIFRPVCCSICKTEVAVMDKDEVYHFFNILASNP</sequence>
<keyword evidence="3" id="KW-1185">Reference proteome</keyword>
<evidence type="ECO:0000256" key="1">
    <source>
        <dbReference type="SAM" id="MobiDB-lite"/>
    </source>
</evidence>
<dbReference type="HOGENOM" id="CLU_075202_1_0_1"/>
<dbReference type="InterPro" id="IPR019370">
    <property type="entry name" value="E2F-assoc_phosphoprotein"/>
</dbReference>
<dbReference type="PANTHER" id="PTHR15967:SF0">
    <property type="entry name" value="E2F-ASSOCIATED PHOSPHOPROTEIN"/>
    <property type="match status" value="1"/>
</dbReference>
<evidence type="ECO:0008006" key="4">
    <source>
        <dbReference type="Google" id="ProtNLM"/>
    </source>
</evidence>
<dbReference type="STRING" id="13333.W1PMW7"/>
<organism evidence="2 3">
    <name type="scientific">Amborella trichopoda</name>
    <dbReference type="NCBI Taxonomy" id="13333"/>
    <lineage>
        <taxon>Eukaryota</taxon>
        <taxon>Viridiplantae</taxon>
        <taxon>Streptophyta</taxon>
        <taxon>Embryophyta</taxon>
        <taxon>Tracheophyta</taxon>
        <taxon>Spermatophyta</taxon>
        <taxon>Magnoliopsida</taxon>
        <taxon>Amborellales</taxon>
        <taxon>Amborellaceae</taxon>
        <taxon>Amborella</taxon>
    </lineage>
</organism>
<feature type="region of interest" description="Disordered" evidence="1">
    <location>
        <begin position="86"/>
        <end position="114"/>
    </location>
</feature>
<gene>
    <name evidence="2" type="ORF">AMTR_s00029p00042040</name>
</gene>
<dbReference type="OMA" id="IFVVNCK"/>
<dbReference type="Gramene" id="ERN09398">
    <property type="protein sequence ID" value="ERN09398"/>
    <property type="gene ID" value="AMTR_s00029p00042040"/>
</dbReference>
<protein>
    <recommendedName>
        <fullName evidence="4">E2F-associated phosphoprotein</fullName>
    </recommendedName>
</protein>
<dbReference type="Pfam" id="PF10238">
    <property type="entry name" value="Eapp_C"/>
    <property type="match status" value="1"/>
</dbReference>
<feature type="compositionally biased region" description="Basic and acidic residues" evidence="1">
    <location>
        <begin position="95"/>
        <end position="105"/>
    </location>
</feature>
<reference evidence="3" key="1">
    <citation type="journal article" date="2013" name="Science">
        <title>The Amborella genome and the evolution of flowering plants.</title>
        <authorList>
            <consortium name="Amborella Genome Project"/>
        </authorList>
    </citation>
    <scope>NUCLEOTIDE SEQUENCE [LARGE SCALE GENOMIC DNA]</scope>
</reference>
<name>W1PMW7_AMBTC</name>
<evidence type="ECO:0000313" key="3">
    <source>
        <dbReference type="Proteomes" id="UP000017836"/>
    </source>
</evidence>
<proteinExistence type="predicted"/>
<accession>W1PMW7</accession>
<dbReference type="eggNOG" id="KOG3395">
    <property type="taxonomic scope" value="Eukaryota"/>
</dbReference>
<dbReference type="GO" id="GO:0005634">
    <property type="term" value="C:nucleus"/>
    <property type="evidence" value="ECO:0000318"/>
    <property type="project" value="GO_Central"/>
</dbReference>
<dbReference type="PANTHER" id="PTHR15967">
    <property type="entry name" value="E2F-ASSOCIATED PHOSPHOPROTEIN"/>
    <property type="match status" value="1"/>
</dbReference>
<dbReference type="EMBL" id="KI392980">
    <property type="protein sequence ID" value="ERN09398.1"/>
    <property type="molecule type" value="Genomic_DNA"/>
</dbReference>